<feature type="compositionally biased region" description="Polar residues" evidence="1">
    <location>
        <begin position="231"/>
        <end position="248"/>
    </location>
</feature>
<feature type="compositionally biased region" description="Polar residues" evidence="1">
    <location>
        <begin position="457"/>
        <end position="483"/>
    </location>
</feature>
<feature type="region of interest" description="Disordered" evidence="1">
    <location>
        <begin position="326"/>
        <end position="388"/>
    </location>
</feature>
<reference evidence="2" key="2">
    <citation type="journal article" date="2023" name="Proc. Natl. Acad. Sci. U.S.A.">
        <title>A global phylogenomic analysis of the shiitake genus Lentinula.</title>
        <authorList>
            <person name="Sierra-Patev S."/>
            <person name="Min B."/>
            <person name="Naranjo-Ortiz M."/>
            <person name="Looney B."/>
            <person name="Konkel Z."/>
            <person name="Slot J.C."/>
            <person name="Sakamoto Y."/>
            <person name="Steenwyk J.L."/>
            <person name="Rokas A."/>
            <person name="Carro J."/>
            <person name="Camarero S."/>
            <person name="Ferreira P."/>
            <person name="Molpeceres G."/>
            <person name="Ruiz-Duenas F.J."/>
            <person name="Serrano A."/>
            <person name="Henrissat B."/>
            <person name="Drula E."/>
            <person name="Hughes K.W."/>
            <person name="Mata J.L."/>
            <person name="Ishikawa N.K."/>
            <person name="Vargas-Isla R."/>
            <person name="Ushijima S."/>
            <person name="Smith C.A."/>
            <person name="Donoghue J."/>
            <person name="Ahrendt S."/>
            <person name="Andreopoulos W."/>
            <person name="He G."/>
            <person name="LaButti K."/>
            <person name="Lipzen A."/>
            <person name="Ng V."/>
            <person name="Riley R."/>
            <person name="Sandor L."/>
            <person name="Barry K."/>
            <person name="Martinez A.T."/>
            <person name="Xiao Y."/>
            <person name="Gibbons J.G."/>
            <person name="Terashima K."/>
            <person name="Grigoriev I.V."/>
            <person name="Hibbett D."/>
        </authorList>
    </citation>
    <scope>NUCLEOTIDE SEQUENCE</scope>
    <source>
        <strain evidence="2">ET3784</strain>
    </source>
</reference>
<feature type="region of interest" description="Disordered" evidence="1">
    <location>
        <begin position="1"/>
        <end position="47"/>
    </location>
</feature>
<feature type="compositionally biased region" description="Pro residues" evidence="1">
    <location>
        <begin position="163"/>
        <end position="173"/>
    </location>
</feature>
<evidence type="ECO:0000256" key="1">
    <source>
        <dbReference type="SAM" id="MobiDB-lite"/>
    </source>
</evidence>
<feature type="region of interest" description="Disordered" evidence="1">
    <location>
        <begin position="102"/>
        <end position="185"/>
    </location>
</feature>
<comment type="caution">
    <text evidence="2">The sequence shown here is derived from an EMBL/GenBank/DDBJ whole genome shotgun (WGS) entry which is preliminary data.</text>
</comment>
<feature type="compositionally biased region" description="Low complexity" evidence="1">
    <location>
        <begin position="326"/>
        <end position="339"/>
    </location>
</feature>
<feature type="region of interest" description="Disordered" evidence="1">
    <location>
        <begin position="231"/>
        <end position="299"/>
    </location>
</feature>
<sequence length="533" mass="56186">MTAAAASDMLAAPLVNGKRAAPAAPKPSIKHNYNSQSLQPKKIPRRSQPIIQWFQRKLAGTVKAKRDSASQTGMRNLAIPGRPINRITSSPLPSVVPAHVNRQQGRFDTVHGDRRNTISLNGDDDIPASSISDSGCSDDESIARGSTWTQSRVEADEDASVRPLPPSSPPSPSPSRSSSSYLSDPRTFQSIAASTKPTTLLSVDVHGGMAHIAEAPITPSSQITRFPHVRTSSTHTNPILSSGASITFSALPPSPQSSSRPSSTTTAPQNPITSVHAPLHTTHHPRNNPRPSSPPMDNASLLTLASSAYAIPGLRVGGLGTPMGWSSAPPSASGVGADSVSRFDGDYADAESQNDEEPLDDRDVDASLRALRPRSTRRGSWESEVSRWSARIQPSLVRERSVWTTNSLRTGVLGTDLVNGYEKSDEAANSPSGEEKSTVEDGSPSTTAPSEGLDSPASESNPHSIDQLNSEQPPKQEVSSDTVAQLVESEAEKAPEPALAIPGTVDTADGLKKSAKEVKDRSGSTTVTAGDAE</sequence>
<dbReference type="Proteomes" id="UP001176059">
    <property type="component" value="Unassembled WGS sequence"/>
</dbReference>
<gene>
    <name evidence="2" type="ORF">DFJ43DRAFT_1084530</name>
</gene>
<dbReference type="EMBL" id="JANVFO010000038">
    <property type="protein sequence ID" value="KAJ3729050.1"/>
    <property type="molecule type" value="Genomic_DNA"/>
</dbReference>
<dbReference type="AlphaFoldDB" id="A0AA38MZ63"/>
<feature type="compositionally biased region" description="Acidic residues" evidence="1">
    <location>
        <begin position="346"/>
        <end position="363"/>
    </location>
</feature>
<proteinExistence type="predicted"/>
<feature type="compositionally biased region" description="Low complexity" evidence="1">
    <location>
        <begin position="174"/>
        <end position="185"/>
    </location>
</feature>
<feature type="compositionally biased region" description="Basic and acidic residues" evidence="1">
    <location>
        <begin position="509"/>
        <end position="522"/>
    </location>
</feature>
<name>A0AA38MZ63_9AGAR</name>
<reference evidence="2" key="1">
    <citation type="submission" date="2022-08" db="EMBL/GenBank/DDBJ databases">
        <authorList>
            <consortium name="DOE Joint Genome Institute"/>
            <person name="Min B."/>
            <person name="Sierra-Patev S."/>
            <person name="Naranjo-Ortiz M."/>
            <person name="Looney B."/>
            <person name="Konkel Z."/>
            <person name="Slot J.C."/>
            <person name="Sakamoto Y."/>
            <person name="Steenwyk J.L."/>
            <person name="Rokas A."/>
            <person name="Carro J."/>
            <person name="Camarero S."/>
            <person name="Ferreira P."/>
            <person name="Molpeceres G."/>
            <person name="Ruiz-duenas F.J."/>
            <person name="Serrano A."/>
            <person name="Henrissat B."/>
            <person name="Drula E."/>
            <person name="Hughes K.W."/>
            <person name="Mata J.L."/>
            <person name="Ishikawa N.K."/>
            <person name="Vargas-Isla R."/>
            <person name="Ushijima S."/>
            <person name="Smith C.A."/>
            <person name="Ahrendt S."/>
            <person name="Andreopoulos W."/>
            <person name="He G."/>
            <person name="LaButti K."/>
            <person name="Lipzen A."/>
            <person name="Ng V."/>
            <person name="Riley R."/>
            <person name="Sandor L."/>
            <person name="Barry K."/>
            <person name="Martinez A.T."/>
            <person name="Xiao Y."/>
            <person name="Gibbons J.G."/>
            <person name="Terashima K."/>
            <person name="Hibbett D.S."/>
            <person name="Grigoriev I.V."/>
        </authorList>
    </citation>
    <scope>NUCLEOTIDE SEQUENCE</scope>
    <source>
        <strain evidence="2">ET3784</strain>
    </source>
</reference>
<evidence type="ECO:0000313" key="2">
    <source>
        <dbReference type="EMBL" id="KAJ3729050.1"/>
    </source>
</evidence>
<protein>
    <submittedName>
        <fullName evidence="2">Uncharacterized protein</fullName>
    </submittedName>
</protein>
<keyword evidence="3" id="KW-1185">Reference proteome</keyword>
<feature type="compositionally biased region" description="Low complexity" evidence="1">
    <location>
        <begin position="1"/>
        <end position="12"/>
    </location>
</feature>
<feature type="region of interest" description="Disordered" evidence="1">
    <location>
        <begin position="419"/>
        <end position="533"/>
    </location>
</feature>
<accession>A0AA38MZ63</accession>
<feature type="compositionally biased region" description="Polar residues" evidence="1">
    <location>
        <begin position="523"/>
        <end position="533"/>
    </location>
</feature>
<evidence type="ECO:0000313" key="3">
    <source>
        <dbReference type="Proteomes" id="UP001176059"/>
    </source>
</evidence>
<organism evidence="2 3">
    <name type="scientific">Lentinula guzmanii</name>
    <dbReference type="NCBI Taxonomy" id="2804957"/>
    <lineage>
        <taxon>Eukaryota</taxon>
        <taxon>Fungi</taxon>
        <taxon>Dikarya</taxon>
        <taxon>Basidiomycota</taxon>
        <taxon>Agaricomycotina</taxon>
        <taxon>Agaricomycetes</taxon>
        <taxon>Agaricomycetidae</taxon>
        <taxon>Agaricales</taxon>
        <taxon>Marasmiineae</taxon>
        <taxon>Omphalotaceae</taxon>
        <taxon>Lentinula</taxon>
    </lineage>
</organism>
<feature type="compositionally biased region" description="Low complexity" evidence="1">
    <location>
        <begin position="256"/>
        <end position="269"/>
    </location>
</feature>